<reference evidence="1" key="1">
    <citation type="submission" date="2018-01" db="EMBL/GenBank/DDBJ databases">
        <authorList>
            <person name="Clerissi C."/>
        </authorList>
    </citation>
    <scope>NUCLEOTIDE SEQUENCE</scope>
    <source>
        <strain evidence="1">Cupriavidus taiwanensis STM 3521</strain>
    </source>
</reference>
<sequence length="26" mass="3073">MLPPASVLHEHEEIKQRWLAAVKFIE</sequence>
<evidence type="ECO:0000313" key="1">
    <source>
        <dbReference type="EMBL" id="SOY44387.1"/>
    </source>
</evidence>
<dbReference type="EMBL" id="OFSP01000004">
    <property type="protein sequence ID" value="SOY44387.1"/>
    <property type="molecule type" value="Genomic_DNA"/>
</dbReference>
<dbReference type="AlphaFoldDB" id="A0A375BHC3"/>
<gene>
    <name evidence="1" type="ORF">CBM2589_B120350</name>
</gene>
<organism evidence="1">
    <name type="scientific">Cupriavidus taiwanensis</name>
    <dbReference type="NCBI Taxonomy" id="164546"/>
    <lineage>
        <taxon>Bacteria</taxon>
        <taxon>Pseudomonadati</taxon>
        <taxon>Pseudomonadota</taxon>
        <taxon>Betaproteobacteria</taxon>
        <taxon>Burkholderiales</taxon>
        <taxon>Burkholderiaceae</taxon>
        <taxon>Cupriavidus</taxon>
    </lineage>
</organism>
<proteinExistence type="predicted"/>
<comment type="caution">
    <text evidence="1">The sequence shown here is derived from an EMBL/GenBank/DDBJ whole genome shotgun (WGS) entry which is preliminary data.</text>
</comment>
<protein>
    <submittedName>
        <fullName evidence="1">Uncharacterized protein</fullName>
    </submittedName>
</protein>
<dbReference type="Proteomes" id="UP000256297">
    <property type="component" value="Chromosome CBM2589_b"/>
</dbReference>
<accession>A0A375BHC3</accession>
<name>A0A375BHC3_9BURK</name>